<organism evidence="2 3">
    <name type="scientific">Gordonia phage Sixama</name>
    <dbReference type="NCBI Taxonomy" id="2653271"/>
    <lineage>
        <taxon>Viruses</taxon>
        <taxon>Duplodnaviria</taxon>
        <taxon>Heunggongvirae</taxon>
        <taxon>Uroviricota</taxon>
        <taxon>Caudoviricetes</taxon>
        <taxon>Sixamavirus</taxon>
        <taxon>Sixamavirus sixama</taxon>
    </lineage>
</organism>
<feature type="region of interest" description="Disordered" evidence="1">
    <location>
        <begin position="165"/>
        <end position="203"/>
    </location>
</feature>
<proteinExistence type="predicted"/>
<dbReference type="KEGG" id="vg:77924270"/>
<evidence type="ECO:0000313" key="3">
    <source>
        <dbReference type="Proteomes" id="UP000400849"/>
    </source>
</evidence>
<dbReference type="EMBL" id="MN484601">
    <property type="protein sequence ID" value="QGF20281.1"/>
    <property type="molecule type" value="Genomic_DNA"/>
</dbReference>
<evidence type="ECO:0008006" key="4">
    <source>
        <dbReference type="Google" id="ProtNLM"/>
    </source>
</evidence>
<dbReference type="GeneID" id="77924270"/>
<dbReference type="Proteomes" id="UP000400849">
    <property type="component" value="Segment"/>
</dbReference>
<evidence type="ECO:0000256" key="1">
    <source>
        <dbReference type="SAM" id="MobiDB-lite"/>
    </source>
</evidence>
<reference evidence="2 3" key="1">
    <citation type="submission" date="2019-09" db="EMBL/GenBank/DDBJ databases">
        <authorList>
            <person name="Christie C.A."/>
            <person name="Diallo A.S."/>
            <person name="Dixon Z."/>
            <person name="McIntosh P.M."/>
            <person name="Murthy K.H."/>
            <person name="Rosen M.G."/>
            <person name="Simpson L.M."/>
            <person name="Koustas K."/>
            <person name="Fogarty M.P."/>
            <person name="Molloy S.D."/>
            <person name="Garlena R.A."/>
            <person name="Russell D.A."/>
            <person name="Pope W.H."/>
            <person name="Jacobs-Sera D."/>
            <person name="Hatfull G.F."/>
        </authorList>
    </citation>
    <scope>NUCLEOTIDE SEQUENCE [LARGE SCALE GENOMIC DNA]</scope>
</reference>
<dbReference type="RefSeq" id="YP_010648811.1">
    <property type="nucleotide sequence ID" value="NC_070762.1"/>
</dbReference>
<accession>A0A5Q2F203</accession>
<gene>
    <name evidence="2" type="primary">102</name>
    <name evidence="2" type="ORF">SEA_SIXAMA_102</name>
</gene>
<name>A0A5Q2F203_9CAUD</name>
<protein>
    <recommendedName>
        <fullName evidence="4">Minor tail protein</fullName>
    </recommendedName>
</protein>
<evidence type="ECO:0000313" key="2">
    <source>
        <dbReference type="EMBL" id="QGF20281.1"/>
    </source>
</evidence>
<keyword evidence="3" id="KW-1185">Reference proteome</keyword>
<sequence>MTSPDFYTTPKAWSMGNVSDLQDQTKEQVATDSNQEVVDMMDDVFDALIDNLFGGFGDVVQAIGAGIGDFIEDLARIFTEVLSGIPIIGGSLEDLAESLLGLKEDVDSNTVVVQQTTTQIESVQQIVSVQSGIPIWEAGPDPTGMVSFPFAFLATNLPSVVVNSSSHSHDVSGSTGSATAAGDAHTHSAGSLSGASSSHSHTTTVTNALPSVSATATYAPWASVRFSATAERKVLRYIAGKTGTVSSFYIDLYKLEPDGSSTLLYSSPDQSGVVVGALAWRELILGYTISSNIGDVYELQFRITGTGSIDIAGINFPYFAPISGYRPYAPGSARNPSTTPAPATVSTATRDAMYVGPTPFVSIGIDPGVIIPRSHYISFDNGSWSNWYRFNDAGGQNLRINNGRVDIPTLSADGWRHAAYLLATASDQMETIFDVLSVDNDRPAGAGICANASGLNGCVLIVNNVNTRIAKLTAAGALTIHATSTAIMGSGTYRLSYDPATNKFSAYKASGSTWVLAVEFTDTGNTITHGPSKRFGTISIYRSDFNSGGEIDNVYIRDWSDE</sequence>